<reference evidence="1" key="1">
    <citation type="journal article" date="2019" name="Sci. Rep.">
        <title>Draft genome of Tanacetum cinerariifolium, the natural source of mosquito coil.</title>
        <authorList>
            <person name="Yamashiro T."/>
            <person name="Shiraishi A."/>
            <person name="Satake H."/>
            <person name="Nakayama K."/>
        </authorList>
    </citation>
    <scope>NUCLEOTIDE SEQUENCE</scope>
</reference>
<dbReference type="AlphaFoldDB" id="A0A6L2M990"/>
<protein>
    <recommendedName>
        <fullName evidence="2">Gag-Pol polyprotein</fullName>
    </recommendedName>
</protein>
<comment type="caution">
    <text evidence="1">The sequence shown here is derived from an EMBL/GenBank/DDBJ whole genome shotgun (WGS) entry which is preliminary data.</text>
</comment>
<dbReference type="EMBL" id="BKCJ010006070">
    <property type="protein sequence ID" value="GEU70200.1"/>
    <property type="molecule type" value="Genomic_DNA"/>
</dbReference>
<organism evidence="1">
    <name type="scientific">Tanacetum cinerariifolium</name>
    <name type="common">Dalmatian daisy</name>
    <name type="synonym">Chrysanthemum cinerariifolium</name>
    <dbReference type="NCBI Taxonomy" id="118510"/>
    <lineage>
        <taxon>Eukaryota</taxon>
        <taxon>Viridiplantae</taxon>
        <taxon>Streptophyta</taxon>
        <taxon>Embryophyta</taxon>
        <taxon>Tracheophyta</taxon>
        <taxon>Spermatophyta</taxon>
        <taxon>Magnoliopsida</taxon>
        <taxon>eudicotyledons</taxon>
        <taxon>Gunneridae</taxon>
        <taxon>Pentapetalae</taxon>
        <taxon>asterids</taxon>
        <taxon>campanulids</taxon>
        <taxon>Asterales</taxon>
        <taxon>Asteraceae</taxon>
        <taxon>Asteroideae</taxon>
        <taxon>Anthemideae</taxon>
        <taxon>Anthemidinae</taxon>
        <taxon>Tanacetum</taxon>
    </lineage>
</organism>
<evidence type="ECO:0008006" key="2">
    <source>
        <dbReference type="Google" id="ProtNLM"/>
    </source>
</evidence>
<name>A0A6L2M990_TANCI</name>
<evidence type="ECO:0000313" key="1">
    <source>
        <dbReference type="EMBL" id="GEU70200.1"/>
    </source>
</evidence>
<proteinExistence type="predicted"/>
<sequence>MLGKKPNKVYDPHLKTGLGYENPKRLKKAIEVQLRMYDNEKLKNNKLKVDLPVYEETLEDVEKSRLKMKDKMIPLDYSKLNALYESFVPQMEIYVEQTYYSSSSTFNVSHASTLMANTQTAFHPDQPSHITYMQHPQPNNNYVRQPPFSTNYMQQPMQNPKDISDPITAIDMTLLLMTKAYKLNNTTPTINNQRSSSNPHNRLIAQLARAEGNGNGNNENQIRCYNYQGIVQKEEAWIQLNSEEFGFMAAAGAYDEIEEVSVNCSLKDNLQQVSTSEQYPATVEQTRAYFQSLYNNLAQEVEKVNMVNRKMKETNADLTTELC</sequence>
<accession>A0A6L2M990</accession>
<gene>
    <name evidence="1" type="ORF">Tci_042178</name>
</gene>